<dbReference type="EMBL" id="UYYB01102829">
    <property type="protein sequence ID" value="VDM78753.1"/>
    <property type="molecule type" value="Genomic_DNA"/>
</dbReference>
<name>A0A3P7JDI8_STRVU</name>
<evidence type="ECO:0000313" key="2">
    <source>
        <dbReference type="Proteomes" id="UP000270094"/>
    </source>
</evidence>
<organism evidence="1 2">
    <name type="scientific">Strongylus vulgaris</name>
    <name type="common">Blood worm</name>
    <dbReference type="NCBI Taxonomy" id="40348"/>
    <lineage>
        <taxon>Eukaryota</taxon>
        <taxon>Metazoa</taxon>
        <taxon>Ecdysozoa</taxon>
        <taxon>Nematoda</taxon>
        <taxon>Chromadorea</taxon>
        <taxon>Rhabditida</taxon>
        <taxon>Rhabditina</taxon>
        <taxon>Rhabditomorpha</taxon>
        <taxon>Strongyloidea</taxon>
        <taxon>Strongylidae</taxon>
        <taxon>Strongylus</taxon>
    </lineage>
</organism>
<proteinExistence type="predicted"/>
<dbReference type="SUPFAM" id="SSF53649">
    <property type="entry name" value="Alkaline phosphatase-like"/>
    <property type="match status" value="1"/>
</dbReference>
<dbReference type="Proteomes" id="UP000270094">
    <property type="component" value="Unassembled WGS sequence"/>
</dbReference>
<accession>A0A3P7JDI8</accession>
<gene>
    <name evidence="1" type="ORF">SVUK_LOCUS13751</name>
</gene>
<dbReference type="AlphaFoldDB" id="A0A3P7JDI8"/>
<reference evidence="1 2" key="1">
    <citation type="submission" date="2018-11" db="EMBL/GenBank/DDBJ databases">
        <authorList>
            <consortium name="Pathogen Informatics"/>
        </authorList>
    </citation>
    <scope>NUCLEOTIDE SEQUENCE [LARGE SCALE GENOMIC DNA]</scope>
</reference>
<evidence type="ECO:0000313" key="1">
    <source>
        <dbReference type="EMBL" id="VDM78753.1"/>
    </source>
</evidence>
<dbReference type="Gene3D" id="3.40.720.10">
    <property type="entry name" value="Alkaline Phosphatase, subunit A"/>
    <property type="match status" value="1"/>
</dbReference>
<keyword evidence="2" id="KW-1185">Reference proteome</keyword>
<protein>
    <submittedName>
        <fullName evidence="1">Uncharacterized protein</fullName>
    </submittedName>
</protein>
<dbReference type="InterPro" id="IPR017850">
    <property type="entry name" value="Alkaline_phosphatase_core_sf"/>
</dbReference>
<sequence length="163" mass="18154">MGDYDDTETLLVKAYKMSEIPERLHWAGSRFMSGVVLLTKPGTSIITRELPSIPAAGDPLREAKQTSGWDPEASQMRGIFMARGPAFNVEEKVGPVELVDIYQVILNILGIEPAHPHNGTWANVEGMMASGWESRPNSDKFNEATRFCITAVPLILLMFRFLF</sequence>
<dbReference type="PANTHER" id="PTHR10151:SF111">
    <property type="entry name" value="CHOLINE-SPECIFIC GLYCEROPHOSPHODIESTER PHOSPHODIESTERASE"/>
    <property type="match status" value="1"/>
</dbReference>
<dbReference type="PANTHER" id="PTHR10151">
    <property type="entry name" value="ECTONUCLEOTIDE PYROPHOSPHATASE/PHOSPHODIESTERASE"/>
    <property type="match status" value="1"/>
</dbReference>
<dbReference type="OrthoDB" id="415411at2759"/>